<keyword evidence="1" id="KW-0472">Membrane</keyword>
<dbReference type="RefSeq" id="WP_254155330.1">
    <property type="nucleotide sequence ID" value="NZ_JAHESD010000054.1"/>
</dbReference>
<sequence length="121" mass="14105">MDRLIICVKWRVKCSSLIEVIIALIIISVIFSLSITIYLNLQRTGWSMSKLQHQILMDKVYNELRFGQTDAEIKMDEVIVYINVKPHSSIDALKIIHLEVRTEEGKLVAEKKHLVYEHVEK</sequence>
<proteinExistence type="predicted"/>
<keyword evidence="1" id="KW-0812">Transmembrane</keyword>
<evidence type="ECO:0000313" key="2">
    <source>
        <dbReference type="EMBL" id="MBT1705382.1"/>
    </source>
</evidence>
<evidence type="ECO:0000313" key="3">
    <source>
        <dbReference type="Proteomes" id="UP000772618"/>
    </source>
</evidence>
<name>A0ABS5VX10_9BACT</name>
<comment type="caution">
    <text evidence="2">The sequence shown here is derived from an EMBL/GenBank/DDBJ whole genome shotgun (WGS) entry which is preliminary data.</text>
</comment>
<dbReference type="EMBL" id="JAHESD010000054">
    <property type="protein sequence ID" value="MBT1705382.1"/>
    <property type="molecule type" value="Genomic_DNA"/>
</dbReference>
<keyword evidence="3" id="KW-1185">Reference proteome</keyword>
<gene>
    <name evidence="2" type="ORF">KK060_18975</name>
</gene>
<organism evidence="2 3">
    <name type="scientific">Chryseosolibacter indicus</name>
    <dbReference type="NCBI Taxonomy" id="2782351"/>
    <lineage>
        <taxon>Bacteria</taxon>
        <taxon>Pseudomonadati</taxon>
        <taxon>Bacteroidota</taxon>
        <taxon>Cytophagia</taxon>
        <taxon>Cytophagales</taxon>
        <taxon>Chryseotaleaceae</taxon>
        <taxon>Chryseosolibacter</taxon>
    </lineage>
</organism>
<accession>A0ABS5VX10</accession>
<protein>
    <recommendedName>
        <fullName evidence="4">Type II secretion system protein</fullName>
    </recommendedName>
</protein>
<keyword evidence="1" id="KW-1133">Transmembrane helix</keyword>
<reference evidence="2 3" key="1">
    <citation type="submission" date="2021-05" db="EMBL/GenBank/DDBJ databases">
        <title>A Polyphasic approach of four new species of the genus Ohtaekwangia: Ohtaekwangia histidinii sp. nov., Ohtaekwangia cretensis sp. nov., Ohtaekwangia indiensis sp. nov., Ohtaekwangia reichenbachii sp. nov. from diverse environment.</title>
        <authorList>
            <person name="Octaviana S."/>
        </authorList>
    </citation>
    <scope>NUCLEOTIDE SEQUENCE [LARGE SCALE GENOMIC DNA]</scope>
    <source>
        <strain evidence="2 3">PWU20</strain>
    </source>
</reference>
<dbReference type="Proteomes" id="UP000772618">
    <property type="component" value="Unassembled WGS sequence"/>
</dbReference>
<evidence type="ECO:0000256" key="1">
    <source>
        <dbReference type="SAM" id="Phobius"/>
    </source>
</evidence>
<evidence type="ECO:0008006" key="4">
    <source>
        <dbReference type="Google" id="ProtNLM"/>
    </source>
</evidence>
<feature type="transmembrane region" description="Helical" evidence="1">
    <location>
        <begin position="20"/>
        <end position="41"/>
    </location>
</feature>